<evidence type="ECO:0000256" key="6">
    <source>
        <dbReference type="ARBA" id="ARBA00022839"/>
    </source>
</evidence>
<dbReference type="eggNOG" id="COG0210">
    <property type="taxonomic scope" value="Bacteria"/>
</dbReference>
<comment type="catalytic activity">
    <reaction evidence="11">
        <text>Couples ATP hydrolysis with the unwinding of duplex DNA by translocating in the 3'-5' direction.</text>
        <dbReference type="EC" id="5.6.2.4"/>
    </reaction>
</comment>
<dbReference type="PANTHER" id="PTHR11070:SF2">
    <property type="entry name" value="ATP-DEPENDENT DNA HELICASE SRS2"/>
    <property type="match status" value="1"/>
</dbReference>
<evidence type="ECO:0000259" key="15">
    <source>
        <dbReference type="PROSITE" id="PS51198"/>
    </source>
</evidence>
<name>C5CHI0_KOSOT</name>
<dbReference type="InterPro" id="IPR014016">
    <property type="entry name" value="UvrD-like_ATP-bd"/>
</dbReference>
<dbReference type="Pfam" id="PF12705">
    <property type="entry name" value="PDDEXK_1"/>
    <property type="match status" value="1"/>
</dbReference>
<dbReference type="AlphaFoldDB" id="C5CHI0"/>
<keyword evidence="7 14" id="KW-0067">ATP-binding</keyword>
<evidence type="ECO:0000256" key="11">
    <source>
        <dbReference type="ARBA" id="ARBA00034617"/>
    </source>
</evidence>
<keyword evidence="4 14" id="KW-0378">Hydrolase</keyword>
<dbReference type="KEGG" id="kol:Kole_1028"/>
<dbReference type="InterPro" id="IPR011335">
    <property type="entry name" value="Restrct_endonuc-II-like"/>
</dbReference>
<evidence type="ECO:0000256" key="3">
    <source>
        <dbReference type="ARBA" id="ARBA00022763"/>
    </source>
</evidence>
<evidence type="ECO:0000256" key="13">
    <source>
        <dbReference type="ARBA" id="ARBA00048988"/>
    </source>
</evidence>
<dbReference type="InterPro" id="IPR027417">
    <property type="entry name" value="P-loop_NTPase"/>
</dbReference>
<dbReference type="EMBL" id="CP001634">
    <property type="protein sequence ID" value="ACR79735.1"/>
    <property type="molecule type" value="Genomic_DNA"/>
</dbReference>
<gene>
    <name evidence="17" type="ordered locus">Kole_1028</name>
</gene>
<dbReference type="InterPro" id="IPR011604">
    <property type="entry name" value="PDDEXK-like_dom_sf"/>
</dbReference>
<dbReference type="GO" id="GO:0009338">
    <property type="term" value="C:exodeoxyribonuclease V complex"/>
    <property type="evidence" value="ECO:0007669"/>
    <property type="project" value="TreeGrafter"/>
</dbReference>
<feature type="domain" description="UvrD-like helicase C-terminal" evidence="16">
    <location>
        <begin position="338"/>
        <end position="628"/>
    </location>
</feature>
<proteinExistence type="predicted"/>
<evidence type="ECO:0000256" key="14">
    <source>
        <dbReference type="PROSITE-ProRule" id="PRU00560"/>
    </source>
</evidence>
<evidence type="ECO:0000256" key="10">
    <source>
        <dbReference type="ARBA" id="ARBA00023235"/>
    </source>
</evidence>
<sequence length="991" mass="115127">MFIRKIKDLFGYFVEEGRIIVSVNRDIFISASAGTGKTYRLVSHYVQIFEEAFRHGEKLDVHNVVAITFTRKASKEMKERVHLRINEKIENNEPGDWKNLRSRLIYAWISTIHSFCERILRESSIFLGIDPGFEILSGVRRVALEAQVVRTYFEQHLDELEPLFDLIGVDKTFELFKKALSGMRVNLRIISPYEEEPLKIGNDGEKILLATRTFHKHFKQLVEHYENEARRNNSLDFDDLLIKTRDLLHNFPQLREKYVRRFKYILIDEFQDTDWLQKTIIDYLHEEERNFLLFVGDAKQSIYRFRGADVTVFNRTKAEFEIKNAHLETLSVNRRSHPDLVEFQNRLFSKIMLQDRSGKYYKSIYDTEVSAIPYEQDSNDSRVRVLVSENSDDSQVVAQYIKNLLSEEITFRNKDGSYSTRKIKPGDIAILLRKFVNVSRYEDALEENGIPYYTVGSKAFYDRPEIAGPLAWLDVIVDPLDDAAFARFLLSPAFGATFEDLFELKSKEKHISDAILKTTDERFKPLRELFIKYSELKHVLSPSSVLQKFVDETEYLPKLASMKRGERAINNVKKMLEIAKELDRLGTSLRELSSNIKAFIDSSEETEATLETEESDSVKLLTVHKSKGLEFPVVIVADTFWKGKSDGSPYILTGEDGYIVSREQPKKESDTIESQLHLEEKEKNLEEEKRTLYVAFSRAREMLVVSLNGKKATSDRPWSQMLQGTLITGENQLCEDMEDLVEIVEPGEAVREEPESIEEKESFIIQWPDIEFIKSVDDRSYIKYISPSLLAEDFTIEISESEPGDILIRKPRELGTLTHSVLEAVGIRGRTGRVTTLESLLSGGIPASVDRIRFSEEDYEIVRKILYKLIDHPLIKEIETSDEAMSEVQFQKKFDRYVLLGIVDKLYRVNGNWRILDFKFAEFSQKSFPKYEFQMKFYLYILKELLAPECAKLLFLKDGEVREVRLNNVEEFEKELLEKIENLGGTNERGE</sequence>
<dbReference type="InterPro" id="IPR038726">
    <property type="entry name" value="PDDEXK_AddAB-type"/>
</dbReference>
<feature type="binding site" evidence="14">
    <location>
        <begin position="31"/>
        <end position="38"/>
    </location>
    <ligand>
        <name>ATP</name>
        <dbReference type="ChEBI" id="CHEBI:30616"/>
    </ligand>
</feature>
<accession>C5CHI0</accession>
<dbReference type="InterPro" id="IPR014017">
    <property type="entry name" value="DNA_helicase_UvrD-like_C"/>
</dbReference>
<dbReference type="GO" id="GO:0016887">
    <property type="term" value="F:ATP hydrolysis activity"/>
    <property type="evidence" value="ECO:0007669"/>
    <property type="project" value="RHEA"/>
</dbReference>
<dbReference type="Gene3D" id="1.10.486.10">
    <property type="entry name" value="PCRA, domain 4"/>
    <property type="match status" value="1"/>
</dbReference>
<dbReference type="PROSITE" id="PS51217">
    <property type="entry name" value="UVRD_HELICASE_CTER"/>
    <property type="match status" value="1"/>
</dbReference>
<evidence type="ECO:0000256" key="5">
    <source>
        <dbReference type="ARBA" id="ARBA00022806"/>
    </source>
</evidence>
<evidence type="ECO:0000256" key="9">
    <source>
        <dbReference type="ARBA" id="ARBA00023204"/>
    </source>
</evidence>
<evidence type="ECO:0000256" key="1">
    <source>
        <dbReference type="ARBA" id="ARBA00022722"/>
    </source>
</evidence>
<dbReference type="HOGENOM" id="CLU_001114_1_3_0"/>
<keyword evidence="6" id="KW-0269">Exonuclease</keyword>
<evidence type="ECO:0000313" key="18">
    <source>
        <dbReference type="Proteomes" id="UP000002382"/>
    </source>
</evidence>
<reference evidence="17 18" key="1">
    <citation type="submission" date="2009-06" db="EMBL/GenBank/DDBJ databases">
        <title>Complete sequence of Thermotogales bacterium TBF 19.5.1.</title>
        <authorList>
            <consortium name="US DOE Joint Genome Institute"/>
            <person name="Lucas S."/>
            <person name="Copeland A."/>
            <person name="Lapidus A."/>
            <person name="Glavina del Rio T."/>
            <person name="Tice H."/>
            <person name="Bruce D."/>
            <person name="Goodwin L."/>
            <person name="Pitluck S."/>
            <person name="Chertkov O."/>
            <person name="Brettin T."/>
            <person name="Detter J.C."/>
            <person name="Han C."/>
            <person name="Schmutz J."/>
            <person name="Larimer F."/>
            <person name="Land M."/>
            <person name="Hauser L."/>
            <person name="Kyrpides N."/>
            <person name="Ovchinnikova G."/>
            <person name="Noll K."/>
        </authorList>
    </citation>
    <scope>NUCLEOTIDE SEQUENCE [LARGE SCALE GENOMIC DNA]</scope>
    <source>
        <strain evidence="18">ATCC BAA-1733 / DSM 21960 / TBF 19.5.1</strain>
    </source>
</reference>
<organism evidence="17 18">
    <name type="scientific">Kosmotoga olearia (strain ATCC BAA-1733 / DSM 21960 / TBF 19.5.1)</name>
    <dbReference type="NCBI Taxonomy" id="521045"/>
    <lineage>
        <taxon>Bacteria</taxon>
        <taxon>Thermotogati</taxon>
        <taxon>Thermotogota</taxon>
        <taxon>Thermotogae</taxon>
        <taxon>Kosmotogales</taxon>
        <taxon>Kosmotogaceae</taxon>
        <taxon>Kosmotoga</taxon>
    </lineage>
</organism>
<keyword evidence="10" id="KW-0413">Isomerase</keyword>
<evidence type="ECO:0000256" key="12">
    <source>
        <dbReference type="ARBA" id="ARBA00034808"/>
    </source>
</evidence>
<dbReference type="eggNOG" id="COG1074">
    <property type="taxonomic scope" value="Bacteria"/>
</dbReference>
<evidence type="ECO:0000313" key="17">
    <source>
        <dbReference type="EMBL" id="ACR79735.1"/>
    </source>
</evidence>
<dbReference type="InterPro" id="IPR000212">
    <property type="entry name" value="DNA_helicase_UvrD/REP"/>
</dbReference>
<dbReference type="GO" id="GO:0005524">
    <property type="term" value="F:ATP binding"/>
    <property type="evidence" value="ECO:0007669"/>
    <property type="project" value="UniProtKB-UniRule"/>
</dbReference>
<dbReference type="PANTHER" id="PTHR11070">
    <property type="entry name" value="UVRD / RECB / PCRA DNA HELICASE FAMILY MEMBER"/>
    <property type="match status" value="1"/>
</dbReference>
<dbReference type="SUPFAM" id="SSF52540">
    <property type="entry name" value="P-loop containing nucleoside triphosphate hydrolases"/>
    <property type="match status" value="1"/>
</dbReference>
<evidence type="ECO:0000256" key="8">
    <source>
        <dbReference type="ARBA" id="ARBA00023125"/>
    </source>
</evidence>
<keyword evidence="1" id="KW-0540">Nuclease</keyword>
<evidence type="ECO:0000259" key="16">
    <source>
        <dbReference type="PROSITE" id="PS51217"/>
    </source>
</evidence>
<keyword evidence="18" id="KW-1185">Reference proteome</keyword>
<dbReference type="Gene3D" id="3.90.320.10">
    <property type="match status" value="1"/>
</dbReference>
<evidence type="ECO:0000256" key="2">
    <source>
        <dbReference type="ARBA" id="ARBA00022741"/>
    </source>
</evidence>
<dbReference type="Gene3D" id="3.40.50.300">
    <property type="entry name" value="P-loop containing nucleotide triphosphate hydrolases"/>
    <property type="match status" value="4"/>
</dbReference>
<keyword evidence="5 14" id="KW-0347">Helicase</keyword>
<protein>
    <recommendedName>
        <fullName evidence="12">DNA 3'-5' helicase</fullName>
        <ecNumber evidence="12">5.6.2.4</ecNumber>
    </recommendedName>
</protein>
<dbReference type="GO" id="GO:0004527">
    <property type="term" value="F:exonuclease activity"/>
    <property type="evidence" value="ECO:0007669"/>
    <property type="project" value="UniProtKB-KW"/>
</dbReference>
<dbReference type="GO" id="GO:0043138">
    <property type="term" value="F:3'-5' DNA helicase activity"/>
    <property type="evidence" value="ECO:0007669"/>
    <property type="project" value="UniProtKB-EC"/>
</dbReference>
<dbReference type="Pfam" id="PF00580">
    <property type="entry name" value="UvrD-helicase"/>
    <property type="match status" value="1"/>
</dbReference>
<dbReference type="Proteomes" id="UP000002382">
    <property type="component" value="Chromosome"/>
</dbReference>
<keyword evidence="2 14" id="KW-0547">Nucleotide-binding</keyword>
<dbReference type="GO" id="GO:0003677">
    <property type="term" value="F:DNA binding"/>
    <property type="evidence" value="ECO:0007669"/>
    <property type="project" value="UniProtKB-KW"/>
</dbReference>
<dbReference type="GO" id="GO:0000725">
    <property type="term" value="P:recombinational repair"/>
    <property type="evidence" value="ECO:0007669"/>
    <property type="project" value="TreeGrafter"/>
</dbReference>
<dbReference type="CDD" id="cd17932">
    <property type="entry name" value="DEXQc_UvrD"/>
    <property type="match status" value="1"/>
</dbReference>
<feature type="domain" description="UvrD-like helicase ATP-binding" evidence="15">
    <location>
        <begin position="10"/>
        <end position="337"/>
    </location>
</feature>
<dbReference type="GO" id="GO:0005829">
    <property type="term" value="C:cytosol"/>
    <property type="evidence" value="ECO:0007669"/>
    <property type="project" value="TreeGrafter"/>
</dbReference>
<evidence type="ECO:0000256" key="7">
    <source>
        <dbReference type="ARBA" id="ARBA00022840"/>
    </source>
</evidence>
<dbReference type="SUPFAM" id="SSF52980">
    <property type="entry name" value="Restriction endonuclease-like"/>
    <property type="match status" value="1"/>
</dbReference>
<evidence type="ECO:0000256" key="4">
    <source>
        <dbReference type="ARBA" id="ARBA00022801"/>
    </source>
</evidence>
<dbReference type="EC" id="5.6.2.4" evidence="12"/>
<reference evidence="17 18" key="2">
    <citation type="journal article" date="2011" name="J. Bacteriol.">
        <title>Genome Sequence of Kosmotoga olearia Strain TBF 19.5.1, a Thermophilic Bacterium with a Wide Growth Temperature Range, Isolated from the Troll B Oil Platform in the North Sea.</title>
        <authorList>
            <person name="Swithers K.S."/>
            <person name="Dipippo J.L."/>
            <person name="Bruce D.C."/>
            <person name="Detter C."/>
            <person name="Tapia R."/>
            <person name="Han S."/>
            <person name="Goodwin L.A."/>
            <person name="Han J."/>
            <person name="Woyke T."/>
            <person name="Pitluck S."/>
            <person name="Pennacchio L."/>
            <person name="Nolan M."/>
            <person name="Mikhailova N."/>
            <person name="Land M.L."/>
            <person name="Nesbo C.L."/>
            <person name="Gogarten J.P."/>
            <person name="Noll K.M."/>
        </authorList>
    </citation>
    <scope>NUCLEOTIDE SEQUENCE [LARGE SCALE GENOMIC DNA]</scope>
    <source>
        <strain evidence="18">ATCC BAA-1733 / DSM 21960 / TBF 19.5.1</strain>
    </source>
</reference>
<comment type="catalytic activity">
    <reaction evidence="13">
        <text>ATP + H2O = ADP + phosphate + H(+)</text>
        <dbReference type="Rhea" id="RHEA:13065"/>
        <dbReference type="ChEBI" id="CHEBI:15377"/>
        <dbReference type="ChEBI" id="CHEBI:15378"/>
        <dbReference type="ChEBI" id="CHEBI:30616"/>
        <dbReference type="ChEBI" id="CHEBI:43474"/>
        <dbReference type="ChEBI" id="CHEBI:456216"/>
        <dbReference type="EC" id="5.6.2.4"/>
    </reaction>
</comment>
<dbReference type="Pfam" id="PF13361">
    <property type="entry name" value="UvrD_C"/>
    <property type="match status" value="1"/>
</dbReference>
<keyword evidence="9" id="KW-0234">DNA repair</keyword>
<dbReference type="STRING" id="521045.Kole_1028"/>
<keyword evidence="3" id="KW-0227">DNA damage</keyword>
<keyword evidence="8" id="KW-0238">DNA-binding</keyword>
<dbReference type="PROSITE" id="PS51198">
    <property type="entry name" value="UVRD_HELICASE_ATP_BIND"/>
    <property type="match status" value="1"/>
</dbReference>